<dbReference type="EMBL" id="JAVFWL010000002">
    <property type="protein sequence ID" value="KAK6738100.1"/>
    <property type="molecule type" value="Genomic_DNA"/>
</dbReference>
<evidence type="ECO:0000313" key="3">
    <source>
        <dbReference type="Proteomes" id="UP001303046"/>
    </source>
</evidence>
<name>A0ABR1CJ36_NECAM</name>
<feature type="region of interest" description="Disordered" evidence="1">
    <location>
        <begin position="169"/>
        <end position="253"/>
    </location>
</feature>
<gene>
    <name evidence="2" type="primary">Necator_chrII.g8088</name>
    <name evidence="2" type="ORF">RB195_020294</name>
</gene>
<feature type="compositionally biased region" description="Polar residues" evidence="1">
    <location>
        <begin position="269"/>
        <end position="283"/>
    </location>
</feature>
<reference evidence="2 3" key="1">
    <citation type="submission" date="2023-08" db="EMBL/GenBank/DDBJ databases">
        <title>A Necator americanus chromosomal reference genome.</title>
        <authorList>
            <person name="Ilik V."/>
            <person name="Petrzelkova K.J."/>
            <person name="Pardy F."/>
            <person name="Fuh T."/>
            <person name="Niatou-Singa F.S."/>
            <person name="Gouil Q."/>
            <person name="Baker L."/>
            <person name="Ritchie M.E."/>
            <person name="Jex A.R."/>
            <person name="Gazzola D."/>
            <person name="Li H."/>
            <person name="Toshio Fujiwara R."/>
            <person name="Zhan B."/>
            <person name="Aroian R.V."/>
            <person name="Pafco B."/>
            <person name="Schwarz E.M."/>
        </authorList>
    </citation>
    <scope>NUCLEOTIDE SEQUENCE [LARGE SCALE GENOMIC DNA]</scope>
    <source>
        <strain evidence="2 3">Aroian</strain>
        <tissue evidence="2">Whole animal</tissue>
    </source>
</reference>
<feature type="region of interest" description="Disordered" evidence="1">
    <location>
        <begin position="269"/>
        <end position="300"/>
    </location>
</feature>
<feature type="compositionally biased region" description="Pro residues" evidence="1">
    <location>
        <begin position="233"/>
        <end position="249"/>
    </location>
</feature>
<comment type="caution">
    <text evidence="2">The sequence shown here is derived from an EMBL/GenBank/DDBJ whole genome shotgun (WGS) entry which is preliminary data.</text>
</comment>
<evidence type="ECO:0000256" key="1">
    <source>
        <dbReference type="SAM" id="MobiDB-lite"/>
    </source>
</evidence>
<accession>A0ABR1CJ36</accession>
<feature type="compositionally biased region" description="Polar residues" evidence="1">
    <location>
        <begin position="211"/>
        <end position="227"/>
    </location>
</feature>
<keyword evidence="3" id="KW-1185">Reference proteome</keyword>
<evidence type="ECO:0000313" key="2">
    <source>
        <dbReference type="EMBL" id="KAK6738100.1"/>
    </source>
</evidence>
<dbReference type="Proteomes" id="UP001303046">
    <property type="component" value="Unassembled WGS sequence"/>
</dbReference>
<feature type="region of interest" description="Disordered" evidence="1">
    <location>
        <begin position="319"/>
        <end position="346"/>
    </location>
</feature>
<proteinExistence type="predicted"/>
<organism evidence="2 3">
    <name type="scientific">Necator americanus</name>
    <name type="common">Human hookworm</name>
    <dbReference type="NCBI Taxonomy" id="51031"/>
    <lineage>
        <taxon>Eukaryota</taxon>
        <taxon>Metazoa</taxon>
        <taxon>Ecdysozoa</taxon>
        <taxon>Nematoda</taxon>
        <taxon>Chromadorea</taxon>
        <taxon>Rhabditida</taxon>
        <taxon>Rhabditina</taxon>
        <taxon>Rhabditomorpha</taxon>
        <taxon>Strongyloidea</taxon>
        <taxon>Ancylostomatidae</taxon>
        <taxon>Bunostominae</taxon>
        <taxon>Necator</taxon>
    </lineage>
</organism>
<sequence length="458" mass="51123">MMGGADTGEHSTAAMGQGDYSLTEFAHRLAQTEAKYGKEILEIIECFTNSRVDLPVKKLEELSRARMKCARHLRKMDFKKEEYISLWKLCNIYSATAVDVDDAMREIRGAIRKRLKPKETSRDVSAFRRLIDEYRPSRKNDHQQEIYDKPTSKDKQRWRELTMFGRKKDKDHQFNDDYATINRKPRIATAQPEPKTRSNTLSITVPALDVQTKTDSNGTANITMNRSQRIRSPPRPPPPHAPPPPPSIRPPEIYDGQLAMKLEKISSNSTYQGDVISSEQRQNCPPIPNRPGQAGRESAKPTCVHFDEPHCKIMPTALETETTSSRQISPGTLYRPTAPPRPSAPRTKVITVDTSDSLSNPGILPPLEDDCAVFQLSHTTIAILPSPKLPPTRMQIGEINKDGSESTTLERCGGGVLAQRHSIKIDSNTVVQSDSVRTGGTRMANASAGEHAVIINRL</sequence>
<feature type="compositionally biased region" description="Polar residues" evidence="1">
    <location>
        <begin position="319"/>
        <end position="330"/>
    </location>
</feature>
<protein>
    <submittedName>
        <fullName evidence="2">Uncharacterized protein</fullName>
    </submittedName>
</protein>